<organism evidence="1">
    <name type="scientific">Macaca fascicularis</name>
    <name type="common">Crab-eating macaque</name>
    <name type="synonym">Cynomolgus monkey</name>
    <dbReference type="NCBI Taxonomy" id="9541"/>
    <lineage>
        <taxon>Eukaryota</taxon>
        <taxon>Metazoa</taxon>
        <taxon>Chordata</taxon>
        <taxon>Craniata</taxon>
        <taxon>Vertebrata</taxon>
        <taxon>Euteleostomi</taxon>
        <taxon>Mammalia</taxon>
        <taxon>Eutheria</taxon>
        <taxon>Euarchontoglires</taxon>
        <taxon>Primates</taxon>
        <taxon>Haplorrhini</taxon>
        <taxon>Catarrhini</taxon>
        <taxon>Cercopithecidae</taxon>
        <taxon>Cercopithecinae</taxon>
        <taxon>Macaca</taxon>
    </lineage>
</organism>
<name>I7GM02_MACFA</name>
<dbReference type="AlphaFoldDB" id="I7GM02"/>
<sequence length="94" mass="10517">MLDCSLGFRRQSAAAEGAASRVATGCWRTRHRICFLQNQKSVLIAQMNAECLVILTGAGCHSSLQPIRLKMQITAQISLYLQLKLMLRLRLTKL</sequence>
<reference evidence="1" key="1">
    <citation type="journal article" date="2007" name="PLoS Biol.">
        <title>Rate of evolution in brain-expressed genes in humans and other primates.</title>
        <authorList>
            <person name="Wang H.-Y."/>
            <person name="Chien H.-C."/>
            <person name="Osada N."/>
            <person name="Hashimoto K."/>
            <person name="Sugano S."/>
            <person name="Gojobori T."/>
            <person name="Chou C.-K."/>
            <person name="Tsai S.-F."/>
            <person name="Wu C.-I."/>
            <person name="Shen C.-K.J."/>
        </authorList>
    </citation>
    <scope>NUCLEOTIDE SEQUENCE</scope>
</reference>
<accession>I7GM02</accession>
<protein>
    <submittedName>
        <fullName evidence="1">Macaca fascicularis brain cDNA clone: QtrA-16252, similar to human protocadherin 17 (PCDH17), mRNA, RefSeq: NM_014459.2</fullName>
    </submittedName>
</protein>
<evidence type="ECO:0000313" key="1">
    <source>
        <dbReference type="EMBL" id="BAE88794.1"/>
    </source>
</evidence>
<proteinExistence type="evidence at transcript level"/>
<dbReference type="EMBL" id="AB171731">
    <property type="protein sequence ID" value="BAE88794.1"/>
    <property type="molecule type" value="mRNA"/>
</dbReference>